<keyword evidence="4" id="KW-0234">DNA repair</keyword>
<reference evidence="8" key="1">
    <citation type="submission" date="2025-08" db="UniProtKB">
        <authorList>
            <consortium name="RefSeq"/>
        </authorList>
    </citation>
    <scope>IDENTIFICATION</scope>
    <source>
        <tissue evidence="8">Fruit stalk</tissue>
    </source>
</reference>
<dbReference type="PANTHER" id="PTHR13763">
    <property type="entry name" value="BREAST CANCER TYPE 1 SUSCEPTIBILITY PROTEIN BRCA1"/>
    <property type="match status" value="1"/>
</dbReference>
<proteinExistence type="predicted"/>
<evidence type="ECO:0000259" key="6">
    <source>
        <dbReference type="PROSITE" id="PS50172"/>
    </source>
</evidence>
<dbReference type="GeneID" id="111313090"/>
<dbReference type="PROSITE" id="PS50172">
    <property type="entry name" value="BRCT"/>
    <property type="match status" value="1"/>
</dbReference>
<dbReference type="InterPro" id="IPR031099">
    <property type="entry name" value="BRCA1-associated"/>
</dbReference>
<evidence type="ECO:0000256" key="4">
    <source>
        <dbReference type="ARBA" id="ARBA00023204"/>
    </source>
</evidence>
<dbReference type="InterPro" id="IPR001357">
    <property type="entry name" value="BRCT_dom"/>
</dbReference>
<dbReference type="InterPro" id="IPR036420">
    <property type="entry name" value="BRCT_dom_sf"/>
</dbReference>
<organism evidence="7 8">
    <name type="scientific">Durio zibethinus</name>
    <name type="common">Durian</name>
    <dbReference type="NCBI Taxonomy" id="66656"/>
    <lineage>
        <taxon>Eukaryota</taxon>
        <taxon>Viridiplantae</taxon>
        <taxon>Streptophyta</taxon>
        <taxon>Embryophyta</taxon>
        <taxon>Tracheophyta</taxon>
        <taxon>Spermatophyta</taxon>
        <taxon>Magnoliopsida</taxon>
        <taxon>eudicotyledons</taxon>
        <taxon>Gunneridae</taxon>
        <taxon>Pentapetalae</taxon>
        <taxon>rosids</taxon>
        <taxon>malvids</taxon>
        <taxon>Malvales</taxon>
        <taxon>Malvaceae</taxon>
        <taxon>Helicteroideae</taxon>
        <taxon>Durio</taxon>
    </lineage>
</organism>
<dbReference type="GO" id="GO:0045944">
    <property type="term" value="P:positive regulation of transcription by RNA polymerase II"/>
    <property type="evidence" value="ECO:0007669"/>
    <property type="project" value="TreeGrafter"/>
</dbReference>
<dbReference type="OrthoDB" id="2384350at2759"/>
<dbReference type="KEGG" id="dzi:111313090"/>
<comment type="subcellular location">
    <subcellularLocation>
        <location evidence="1">Nucleus</location>
    </subcellularLocation>
</comment>
<dbReference type="Proteomes" id="UP000515121">
    <property type="component" value="Unplaced"/>
</dbReference>
<dbReference type="SUPFAM" id="SSF52113">
    <property type="entry name" value="BRCT domain"/>
    <property type="match status" value="2"/>
</dbReference>
<evidence type="ECO:0000313" key="8">
    <source>
        <dbReference type="RefSeq" id="XP_022769541.1"/>
    </source>
</evidence>
<gene>
    <name evidence="8" type="primary">LOC111313090</name>
</gene>
<evidence type="ECO:0000256" key="5">
    <source>
        <dbReference type="ARBA" id="ARBA00023242"/>
    </source>
</evidence>
<accession>A0A6P6AXM3</accession>
<evidence type="ECO:0000256" key="2">
    <source>
        <dbReference type="ARBA" id="ARBA00022737"/>
    </source>
</evidence>
<dbReference type="PANTHER" id="PTHR13763:SF9">
    <property type="entry name" value="BRCA1-ASSOCIATED RING DOMAIN PROTEIN 1"/>
    <property type="match status" value="1"/>
</dbReference>
<feature type="domain" description="BRCT" evidence="6">
    <location>
        <begin position="152"/>
        <end position="268"/>
    </location>
</feature>
<evidence type="ECO:0000256" key="3">
    <source>
        <dbReference type="ARBA" id="ARBA00022763"/>
    </source>
</evidence>
<name>A0A6P6AXM3_DURZI</name>
<keyword evidence="2" id="KW-0677">Repeat</keyword>
<evidence type="ECO:0000256" key="1">
    <source>
        <dbReference type="ARBA" id="ARBA00004123"/>
    </source>
</evidence>
<protein>
    <submittedName>
        <fullName evidence="8">BRCA1-associated RING domain protein 1-like</fullName>
    </submittedName>
</protein>
<keyword evidence="3" id="KW-0227">DNA damage</keyword>
<dbReference type="GO" id="GO:0000724">
    <property type="term" value="P:double-strand break repair via homologous recombination"/>
    <property type="evidence" value="ECO:0007669"/>
    <property type="project" value="TreeGrafter"/>
</dbReference>
<dbReference type="GO" id="GO:0005634">
    <property type="term" value="C:nucleus"/>
    <property type="evidence" value="ECO:0007669"/>
    <property type="project" value="UniProtKB-SubCell"/>
</dbReference>
<dbReference type="RefSeq" id="XP_022769541.1">
    <property type="nucleotide sequence ID" value="XM_022913806.1"/>
</dbReference>
<dbReference type="AlphaFoldDB" id="A0A6P6AXM3"/>
<dbReference type="GO" id="GO:0004842">
    <property type="term" value="F:ubiquitin-protein transferase activity"/>
    <property type="evidence" value="ECO:0007669"/>
    <property type="project" value="TreeGrafter"/>
</dbReference>
<evidence type="ECO:0000313" key="7">
    <source>
        <dbReference type="Proteomes" id="UP000515121"/>
    </source>
</evidence>
<dbReference type="Gene3D" id="3.40.50.10190">
    <property type="entry name" value="BRCT domain"/>
    <property type="match status" value="1"/>
</dbReference>
<keyword evidence="7" id="KW-1185">Reference proteome</keyword>
<sequence>MDCCKCVNTFIACQLKGQNLKNVDIVLVLNLRIGSFLWLKSFMMDNFAFLFHNNITIIGSHTVSKSLKIRDAVQFVLAISCGQVCKKYWCNCNQVLEANVTHVIASTDESGVWIKACMKTTRPVNEEPYGVGLDSHGCSDGPKTGRFRALDNATKLFDGFSFYFVGDFVSGYMEDLQILIVAAGGTVMRGKEEEIVQQSNCEQAVQTRMFVVYSLDATRGSKLGEEGSIIWQRVSEAQALATKIGGQFIGHTWLLESIAAYKLQPIVS</sequence>
<keyword evidence="5" id="KW-0539">Nucleus</keyword>